<keyword evidence="5" id="KW-1185">Reference proteome</keyword>
<dbReference type="SUPFAM" id="SSF48452">
    <property type="entry name" value="TPR-like"/>
    <property type="match status" value="2"/>
</dbReference>
<feature type="compositionally biased region" description="Basic residues" evidence="3">
    <location>
        <begin position="778"/>
        <end position="798"/>
    </location>
</feature>
<gene>
    <name evidence="4" type="ORF">KCU98_g1467</name>
</gene>
<feature type="region of interest" description="Disordered" evidence="3">
    <location>
        <begin position="726"/>
        <end position="803"/>
    </location>
</feature>
<feature type="region of interest" description="Disordered" evidence="3">
    <location>
        <begin position="1009"/>
        <end position="1032"/>
    </location>
</feature>
<proteinExistence type="inferred from homology"/>
<feature type="region of interest" description="Disordered" evidence="3">
    <location>
        <begin position="50"/>
        <end position="74"/>
    </location>
</feature>
<comment type="caution">
    <text evidence="4">The sequence shown here is derived from an EMBL/GenBank/DDBJ whole genome shotgun (WGS) entry which is preliminary data.</text>
</comment>
<feature type="compositionally biased region" description="Polar residues" evidence="3">
    <location>
        <begin position="758"/>
        <end position="773"/>
    </location>
</feature>
<reference evidence="4" key="1">
    <citation type="journal article" date="2021" name="J Fungi (Basel)">
        <title>Virulence traits and population genomics of the black yeast Aureobasidium melanogenum.</title>
        <authorList>
            <person name="Cernosa A."/>
            <person name="Sun X."/>
            <person name="Gostincar C."/>
            <person name="Fang C."/>
            <person name="Gunde-Cimerman N."/>
            <person name="Song Z."/>
        </authorList>
    </citation>
    <scope>NUCLEOTIDE SEQUENCE</scope>
    <source>
        <strain evidence="4">EXF-9298</strain>
    </source>
</reference>
<feature type="compositionally biased region" description="Polar residues" evidence="3">
    <location>
        <begin position="60"/>
        <end position="74"/>
    </location>
</feature>
<comment type="similarity">
    <text evidence="2">Belongs to the YPP1 family.</text>
</comment>
<reference evidence="4" key="2">
    <citation type="submission" date="2021-08" db="EMBL/GenBank/DDBJ databases">
        <authorList>
            <person name="Gostincar C."/>
            <person name="Sun X."/>
            <person name="Song Z."/>
            <person name="Gunde-Cimerman N."/>
        </authorList>
    </citation>
    <scope>NUCLEOTIDE SEQUENCE</scope>
    <source>
        <strain evidence="4">EXF-9298</strain>
    </source>
</reference>
<dbReference type="InterPro" id="IPR011990">
    <property type="entry name" value="TPR-like_helical_dom_sf"/>
</dbReference>
<evidence type="ECO:0000256" key="2">
    <source>
        <dbReference type="ARBA" id="ARBA00038251"/>
    </source>
</evidence>
<feature type="compositionally biased region" description="Basic and acidic residues" evidence="3">
    <location>
        <begin position="742"/>
        <end position="753"/>
    </location>
</feature>
<dbReference type="Gene3D" id="1.25.40.10">
    <property type="entry name" value="Tetratricopeptide repeat domain"/>
    <property type="match status" value="2"/>
</dbReference>
<accession>A0A9P8G4J6</accession>
<feature type="compositionally biased region" description="Low complexity" evidence="3">
    <location>
        <begin position="865"/>
        <end position="876"/>
    </location>
</feature>
<evidence type="ECO:0000313" key="4">
    <source>
        <dbReference type="EMBL" id="KAG9990014.1"/>
    </source>
</evidence>
<protein>
    <submittedName>
        <fullName evidence="4">Uncharacterized protein</fullName>
    </submittedName>
</protein>
<feature type="region of interest" description="Disordered" evidence="3">
    <location>
        <begin position="835"/>
        <end position="877"/>
    </location>
</feature>
<dbReference type="EMBL" id="JAHFXS010000052">
    <property type="protein sequence ID" value="KAG9990014.1"/>
    <property type="molecule type" value="Genomic_DNA"/>
</dbReference>
<dbReference type="InterPro" id="IPR051722">
    <property type="entry name" value="Endocytosis_PI4K-reg_protein"/>
</dbReference>
<evidence type="ECO:0000313" key="5">
    <source>
        <dbReference type="Proteomes" id="UP000729357"/>
    </source>
</evidence>
<feature type="non-terminal residue" evidence="4">
    <location>
        <position position="1"/>
    </location>
</feature>
<sequence>MSVSESDKAQRYIASLNAARLNGTWSDVPELVRKVDKHAPHRRCLTLAATSEAHTATSSNRRPGTQTSAASHTTLLDQTPKLVQAIETESAHKDDAFQANVALHEIYFLRGEWSTVLGGLKDDVWLQVSPFAKTPAELSPNTRLALIKYCYFLGVASEQKLSPESALRVYSQALSAIDQAPVNLAGFLEYRTWAARLLGRICTLQSNQGHTSSLSTANAALISYRAWARIWTGDSASKTAAPSYSLGPYDVSNKDVWAMYYNFLSFLLSTDLAYTSSAESPLAVYNSEYPAHDLVKMRLRQRSELKQVEAAYESVLLYKTKFPHANQSNEEVERWTNSVISNWSILCGPGWREVDLGEGGKAAVGRSTLDILYRAATKTFHSTLILRHLFTVHASLAEFDLAIKAFDSYTEITTRSKSRAEKTGHNEPGLDSDDLVVLTAAQAIGVLCRYGSQAEGEKALEVSKRLSDWLKQPRPSSAITVARKDEDGRQPDKAAMNDEIATGILISAESSVAAYRAIGESQANYARLTHDPAQRSEYREMAIKSLRKAAEMSPGGNLDPETALLLGTVLAENRQLLPATQVVKFALASSQDDELSSAVRKAQMVPLYHLMSLLLTARGDYEHAVEFCDIAFEQFGGTDIMFGDADGEAVIHQMEEPGKEALLQLRLTQLALTETLDESEMAVDAGSQVLALYHKLFGTSTNGVAPPPPKDRTSFIAPSVKTQGTLKSVRGSIMSRSKSTRKNAEGPAQEKDVPPLPTANNNASIPAATTTGEDTSHEKHHHKIHLPHHPLKHLHHHGHATDPEKDALAFEAAPAVSTKDGSNQNQPLREVPHNLESTKQPAPIRHSDQPPSQDLRLPAPHPTMASAAPRPRYPSARQKRHTVSLLIEVWLHIAGQYTRSELFEDAEGAIDEAHKLAEELQQVVAREDCSAKAFDEKGWGGGRSVNRLWADVWAERGALAAAKFHPHDALAAYEKALSHYPDHAAGIVGISSILLDIYSQAIPAEAPHPNSIIAPSTPSTPTNPKVLPTDPTPSVAVQTRLAARDRAYFLLTALTKTGEGWDDMREFIGGYGQLKGNTVWEAALNGSDEAIHDAPENLTRFADQASRIRNNFYTQFFNNALRDRNAADNVTPAPGKLVDDNRQRLFQEDTSRCILEAPVLTMWFCTTLAYTAQMSLLAESKLLDSIPAEAENATATELMQMTPSKNHLFSMG</sequence>
<dbReference type="InterPro" id="IPR019734">
    <property type="entry name" value="TPR_rpt"/>
</dbReference>
<feature type="compositionally biased region" description="Polar residues" evidence="3">
    <location>
        <begin position="1013"/>
        <end position="1023"/>
    </location>
</feature>
<dbReference type="Proteomes" id="UP000729357">
    <property type="component" value="Unassembled WGS sequence"/>
</dbReference>
<comment type="function">
    <text evidence="1">Involved in endocytosis.</text>
</comment>
<dbReference type="PANTHER" id="PTHR23083:SF464">
    <property type="entry name" value="TETRATRICOPEPTIDE REPEAT DOMAIN 7, ISOFORM A"/>
    <property type="match status" value="1"/>
</dbReference>
<dbReference type="AlphaFoldDB" id="A0A9P8G4J6"/>
<name>A0A9P8G4J6_AURME</name>
<dbReference type="PANTHER" id="PTHR23083">
    <property type="entry name" value="TETRATRICOPEPTIDE REPEAT PROTEIN, TPR"/>
    <property type="match status" value="1"/>
</dbReference>
<evidence type="ECO:0000256" key="3">
    <source>
        <dbReference type="SAM" id="MobiDB-lite"/>
    </source>
</evidence>
<feature type="compositionally biased region" description="Low complexity" evidence="3">
    <location>
        <begin position="50"/>
        <end position="59"/>
    </location>
</feature>
<dbReference type="SMART" id="SM00028">
    <property type="entry name" value="TPR"/>
    <property type="match status" value="4"/>
</dbReference>
<evidence type="ECO:0000256" key="1">
    <source>
        <dbReference type="ARBA" id="ARBA00002550"/>
    </source>
</evidence>
<organism evidence="4 5">
    <name type="scientific">Aureobasidium melanogenum</name>
    <name type="common">Aureobasidium pullulans var. melanogenum</name>
    <dbReference type="NCBI Taxonomy" id="46634"/>
    <lineage>
        <taxon>Eukaryota</taxon>
        <taxon>Fungi</taxon>
        <taxon>Dikarya</taxon>
        <taxon>Ascomycota</taxon>
        <taxon>Pezizomycotina</taxon>
        <taxon>Dothideomycetes</taxon>
        <taxon>Dothideomycetidae</taxon>
        <taxon>Dothideales</taxon>
        <taxon>Saccotheciaceae</taxon>
        <taxon>Aureobasidium</taxon>
    </lineage>
</organism>